<protein>
    <submittedName>
        <fullName evidence="2">Uncharacterized protein</fullName>
    </submittedName>
</protein>
<reference evidence="2" key="1">
    <citation type="submission" date="2021-07" db="EMBL/GenBank/DDBJ databases">
        <title>Genome Resource of American Ginseng Black Spot Pathogen Alternaria panax.</title>
        <authorList>
            <person name="Qiu C."/>
            <person name="Wang W."/>
            <person name="Liu Z."/>
        </authorList>
    </citation>
    <scope>NUCLEOTIDE SEQUENCE</scope>
    <source>
        <strain evidence="2">BNCC115425</strain>
    </source>
</reference>
<comment type="caution">
    <text evidence="2">The sequence shown here is derived from an EMBL/GenBank/DDBJ whole genome shotgun (WGS) entry which is preliminary data.</text>
</comment>
<dbReference type="EMBL" id="JAANER010000009">
    <property type="protein sequence ID" value="KAG9186220.1"/>
    <property type="molecule type" value="Genomic_DNA"/>
</dbReference>
<feature type="region of interest" description="Disordered" evidence="1">
    <location>
        <begin position="56"/>
        <end position="126"/>
    </location>
</feature>
<sequence>MSLLKVYAKLTVSKGTLDYCVSWTREQYELMRDQPTNAFPTTPKLVRQDAYLSNAYKAKLSHPNMDEDSDDEDMKPPRQVDGGREQAGDGPAHGMGYQVTAQRSVFGGGRHRVKRELGTHNLVAPE</sequence>
<dbReference type="AlphaFoldDB" id="A0AAD4FA99"/>
<dbReference type="Proteomes" id="UP001199106">
    <property type="component" value="Unassembled WGS sequence"/>
</dbReference>
<name>A0AAD4FA99_9PLEO</name>
<organism evidence="2 3">
    <name type="scientific">Alternaria panax</name>
    <dbReference type="NCBI Taxonomy" id="48097"/>
    <lineage>
        <taxon>Eukaryota</taxon>
        <taxon>Fungi</taxon>
        <taxon>Dikarya</taxon>
        <taxon>Ascomycota</taxon>
        <taxon>Pezizomycotina</taxon>
        <taxon>Dothideomycetes</taxon>
        <taxon>Pleosporomycetidae</taxon>
        <taxon>Pleosporales</taxon>
        <taxon>Pleosporineae</taxon>
        <taxon>Pleosporaceae</taxon>
        <taxon>Alternaria</taxon>
        <taxon>Alternaria sect. Panax</taxon>
    </lineage>
</organism>
<accession>A0AAD4FA99</accession>
<evidence type="ECO:0000256" key="1">
    <source>
        <dbReference type="SAM" id="MobiDB-lite"/>
    </source>
</evidence>
<evidence type="ECO:0000313" key="3">
    <source>
        <dbReference type="Proteomes" id="UP001199106"/>
    </source>
</evidence>
<evidence type="ECO:0000313" key="2">
    <source>
        <dbReference type="EMBL" id="KAG9186220.1"/>
    </source>
</evidence>
<gene>
    <name evidence="2" type="ORF">G6011_02776</name>
</gene>
<feature type="compositionally biased region" description="Basic and acidic residues" evidence="1">
    <location>
        <begin position="74"/>
        <end position="87"/>
    </location>
</feature>
<proteinExistence type="predicted"/>
<keyword evidence="3" id="KW-1185">Reference proteome</keyword>